<comment type="caution">
    <text evidence="7">The sequence shown here is derived from an EMBL/GenBank/DDBJ whole genome shotgun (WGS) entry which is preliminary data.</text>
</comment>
<dbReference type="EMBL" id="JABANP010000040">
    <property type="protein sequence ID" value="KAF4693809.1"/>
    <property type="molecule type" value="Genomic_DNA"/>
</dbReference>
<name>A0A7J6PCC4_PEROL</name>
<keyword evidence="1" id="KW-0343">GTPase activation</keyword>
<dbReference type="PANTHER" id="PTHR45705:SF1">
    <property type="entry name" value="FI20236P1"/>
    <property type="match status" value="1"/>
</dbReference>
<proteinExistence type="predicted"/>
<sequence>MSGRPVRSEESKEKSRARGHSICEVLNCTKLARRGSPDGIARYCIAHGGGRRCRHPACQSAARNRLGYCQRHSGTAEASRPIFSAVNSVNCDETLGGYNTSCVIPTVQVHKSGGFARLESLLNQLLEVQFREMCTSRNVDSQLFPQMIDVVKDWPSMKIKLLDLPTRVPTTAVGDYDDLVKVFEIVALGHPAEALFELLRRWRKNMPWTSSWEGFDLLQELKRNVYNIRDQALHSTLEQPPLWIRVTEVLTKAKTNGANHTPHVALIVWSRRSVTLMKRLIAMGLTSAEIRFMKRRLAEPQERLPPRPLVEGVAVTVIDSRKRVDEVMKTVRECSPSSILVCDSVHQDAKREELLRKLVAYACEVQSAQGREVQVEKLGGRKGPRGGVREIELGFSPSMSSSSAQPYRASSLLELDELLARPENRRCADCGRESPRWASVNLGVFLCRDCSRIHNRLGVNVSIVRSLALDSWQNTWIFIMSHVGNSIANSYYEQNLPEGFRRPKLEDGTRAVERFIWTKYVELQFAPNGRPPPPCSTVTQRH</sequence>
<dbReference type="InterPro" id="IPR038508">
    <property type="entry name" value="ArfGAP_dom_sf"/>
</dbReference>
<evidence type="ECO:0000313" key="8">
    <source>
        <dbReference type="Proteomes" id="UP000541610"/>
    </source>
</evidence>
<dbReference type="PANTHER" id="PTHR45705">
    <property type="entry name" value="FI20236P1"/>
    <property type="match status" value="1"/>
</dbReference>
<evidence type="ECO:0000256" key="2">
    <source>
        <dbReference type="ARBA" id="ARBA00022723"/>
    </source>
</evidence>
<dbReference type="InterPro" id="IPR001164">
    <property type="entry name" value="ArfGAP_dom"/>
</dbReference>
<evidence type="ECO:0000259" key="6">
    <source>
        <dbReference type="PROSITE" id="PS50115"/>
    </source>
</evidence>
<dbReference type="OrthoDB" id="73919at2759"/>
<dbReference type="InterPro" id="IPR051718">
    <property type="entry name" value="ARF_GTPase-activating"/>
</dbReference>
<evidence type="ECO:0000256" key="4">
    <source>
        <dbReference type="ARBA" id="ARBA00022833"/>
    </source>
</evidence>
<dbReference type="Gene3D" id="1.10.220.150">
    <property type="entry name" value="Arf GTPase activating protein"/>
    <property type="match status" value="1"/>
</dbReference>
<keyword evidence="2" id="KW-0479">Metal-binding</keyword>
<evidence type="ECO:0000256" key="5">
    <source>
        <dbReference type="PROSITE-ProRule" id="PRU00288"/>
    </source>
</evidence>
<gene>
    <name evidence="7" type="ORF">FOZ60_009946</name>
</gene>
<dbReference type="SMART" id="SM00105">
    <property type="entry name" value="ArfGap"/>
    <property type="match status" value="1"/>
</dbReference>
<dbReference type="Proteomes" id="UP000541610">
    <property type="component" value="Unassembled WGS sequence"/>
</dbReference>
<evidence type="ECO:0000256" key="1">
    <source>
        <dbReference type="ARBA" id="ARBA00022468"/>
    </source>
</evidence>
<protein>
    <recommendedName>
        <fullName evidence="6">Arf-GAP domain-containing protein</fullName>
    </recommendedName>
</protein>
<feature type="domain" description="Arf-GAP" evidence="6">
    <location>
        <begin position="412"/>
        <end position="525"/>
    </location>
</feature>
<keyword evidence="3 5" id="KW-0863">Zinc-finger</keyword>
<dbReference type="GO" id="GO:0005737">
    <property type="term" value="C:cytoplasm"/>
    <property type="evidence" value="ECO:0007669"/>
    <property type="project" value="TreeGrafter"/>
</dbReference>
<dbReference type="CDD" id="cd08204">
    <property type="entry name" value="ArfGap"/>
    <property type="match status" value="1"/>
</dbReference>
<dbReference type="PRINTS" id="PR00405">
    <property type="entry name" value="REVINTRACTNG"/>
</dbReference>
<dbReference type="FunFam" id="1.10.220.150:FF:000009">
    <property type="entry name" value="stromal membrane-associated protein 1 isoform X1"/>
    <property type="match status" value="1"/>
</dbReference>
<dbReference type="AlphaFoldDB" id="A0A7J6PCC4"/>
<reference evidence="7 8" key="1">
    <citation type="submission" date="2020-04" db="EMBL/GenBank/DDBJ databases">
        <title>Perkinsus olseni comparative genomics.</title>
        <authorList>
            <person name="Bogema D.R."/>
        </authorList>
    </citation>
    <scope>NUCLEOTIDE SEQUENCE [LARGE SCALE GENOMIC DNA]</scope>
    <source>
        <strain evidence="7">00978-12</strain>
    </source>
</reference>
<dbReference type="PROSITE" id="PS50115">
    <property type="entry name" value="ARFGAP"/>
    <property type="match status" value="1"/>
</dbReference>
<organism evidence="7 8">
    <name type="scientific">Perkinsus olseni</name>
    <name type="common">Perkinsus atlanticus</name>
    <dbReference type="NCBI Taxonomy" id="32597"/>
    <lineage>
        <taxon>Eukaryota</taxon>
        <taxon>Sar</taxon>
        <taxon>Alveolata</taxon>
        <taxon>Perkinsozoa</taxon>
        <taxon>Perkinsea</taxon>
        <taxon>Perkinsida</taxon>
        <taxon>Perkinsidae</taxon>
        <taxon>Perkinsus</taxon>
    </lineage>
</organism>
<dbReference type="Pfam" id="PF01412">
    <property type="entry name" value="ArfGap"/>
    <property type="match status" value="1"/>
</dbReference>
<dbReference type="GO" id="GO:0008270">
    <property type="term" value="F:zinc ion binding"/>
    <property type="evidence" value="ECO:0007669"/>
    <property type="project" value="UniProtKB-KW"/>
</dbReference>
<evidence type="ECO:0000256" key="3">
    <source>
        <dbReference type="ARBA" id="ARBA00022771"/>
    </source>
</evidence>
<evidence type="ECO:0000313" key="7">
    <source>
        <dbReference type="EMBL" id="KAF4693809.1"/>
    </source>
</evidence>
<dbReference type="SUPFAM" id="SSF57863">
    <property type="entry name" value="ArfGap/RecO-like zinc finger"/>
    <property type="match status" value="1"/>
</dbReference>
<dbReference type="GO" id="GO:0005096">
    <property type="term" value="F:GTPase activator activity"/>
    <property type="evidence" value="ECO:0007669"/>
    <property type="project" value="UniProtKB-KW"/>
</dbReference>
<dbReference type="InterPro" id="IPR037278">
    <property type="entry name" value="ARFGAP/RecO"/>
</dbReference>
<accession>A0A7J6PCC4</accession>
<keyword evidence="4" id="KW-0862">Zinc</keyword>